<feature type="signal peptide" evidence="13">
    <location>
        <begin position="1"/>
        <end position="24"/>
    </location>
</feature>
<keyword evidence="2" id="KW-0813">Transport</keyword>
<dbReference type="InterPro" id="IPR036909">
    <property type="entry name" value="Cyt_c-like_dom_sf"/>
</dbReference>
<organism evidence="15 16">
    <name type="scientific">Shewanella polaris</name>
    <dbReference type="NCBI Taxonomy" id="2588449"/>
    <lineage>
        <taxon>Bacteria</taxon>
        <taxon>Pseudomonadati</taxon>
        <taxon>Pseudomonadota</taxon>
        <taxon>Gammaproteobacteria</taxon>
        <taxon>Alteromonadales</taxon>
        <taxon>Shewanellaceae</taxon>
        <taxon>Shewanella</taxon>
    </lineage>
</organism>
<dbReference type="GO" id="GO:0016614">
    <property type="term" value="F:oxidoreductase activity, acting on CH-OH group of donors"/>
    <property type="evidence" value="ECO:0007669"/>
    <property type="project" value="InterPro"/>
</dbReference>
<dbReference type="InterPro" id="IPR008168">
    <property type="entry name" value="Cyt_C_IC"/>
</dbReference>
<keyword evidence="4 11" id="KW-0349">Heme</keyword>
<dbReference type="GO" id="GO:0020037">
    <property type="term" value="F:heme binding"/>
    <property type="evidence" value="ECO:0007669"/>
    <property type="project" value="InterPro"/>
</dbReference>
<keyword evidence="7" id="KW-0677">Repeat</keyword>
<dbReference type="EMBL" id="CP041036">
    <property type="protein sequence ID" value="QDE31568.1"/>
    <property type="molecule type" value="Genomic_DNA"/>
</dbReference>
<feature type="binding site" description="covalent" evidence="11">
    <location>
        <position position="47"/>
    </location>
    <ligand>
        <name>heme c</name>
        <dbReference type="ChEBI" id="CHEBI:61717"/>
        <label>1</label>
    </ligand>
</feature>
<evidence type="ECO:0000313" key="15">
    <source>
        <dbReference type="EMBL" id="QDE31568.1"/>
    </source>
</evidence>
<feature type="binding site" description="axial binding residue" evidence="12">
    <location>
        <position position="331"/>
    </location>
    <ligand>
        <name>heme c</name>
        <dbReference type="ChEBI" id="CHEBI:61717"/>
        <label>3</label>
    </ligand>
    <ligandPart>
        <name>Fe</name>
        <dbReference type="ChEBI" id="CHEBI:18248"/>
    </ligandPart>
</feature>
<dbReference type="GO" id="GO:0009055">
    <property type="term" value="F:electron transfer activity"/>
    <property type="evidence" value="ECO:0007669"/>
    <property type="project" value="InterPro"/>
</dbReference>
<keyword evidence="6 13" id="KW-0732">Signal</keyword>
<dbReference type="RefSeq" id="WP_140234414.1">
    <property type="nucleotide sequence ID" value="NZ_CP041036.1"/>
</dbReference>
<dbReference type="InterPro" id="IPR051459">
    <property type="entry name" value="Cytochrome_c-type_DH"/>
</dbReference>
<accession>A0A4Y5YG23</accession>
<gene>
    <name evidence="15" type="ORF">FH971_11670</name>
</gene>
<feature type="binding site" description="covalent" evidence="11">
    <location>
        <position position="44"/>
    </location>
    <ligand>
        <name>heme c</name>
        <dbReference type="ChEBI" id="CHEBI:61717"/>
        <label>1</label>
    </ligand>
</feature>
<evidence type="ECO:0000256" key="5">
    <source>
        <dbReference type="ARBA" id="ARBA00022723"/>
    </source>
</evidence>
<comment type="subcellular location">
    <subcellularLocation>
        <location evidence="1">Cell membrane</location>
    </subcellularLocation>
</comment>
<dbReference type="Gene3D" id="1.10.760.10">
    <property type="entry name" value="Cytochrome c-like domain"/>
    <property type="match status" value="2"/>
</dbReference>
<keyword evidence="8" id="KW-0249">Electron transport</keyword>
<evidence type="ECO:0000256" key="6">
    <source>
        <dbReference type="ARBA" id="ARBA00022729"/>
    </source>
</evidence>
<feature type="binding site" description="covalent" evidence="11">
    <location>
        <position position="191"/>
    </location>
    <ligand>
        <name>heme c</name>
        <dbReference type="ChEBI" id="CHEBI:61717"/>
        <label>2</label>
    </ligand>
</feature>
<feature type="binding site" description="axial binding residue" evidence="12">
    <location>
        <position position="195"/>
    </location>
    <ligand>
        <name>heme c</name>
        <dbReference type="ChEBI" id="CHEBI:61717"/>
        <label>2</label>
    </ligand>
    <ligandPart>
        <name>Fe</name>
        <dbReference type="ChEBI" id="CHEBI:18248"/>
    </ligandPart>
</feature>
<evidence type="ECO:0000256" key="3">
    <source>
        <dbReference type="ARBA" id="ARBA00022475"/>
    </source>
</evidence>
<evidence type="ECO:0000256" key="1">
    <source>
        <dbReference type="ARBA" id="ARBA00004236"/>
    </source>
</evidence>
<feature type="binding site" description="axial binding residue" evidence="12">
    <location>
        <position position="48"/>
    </location>
    <ligand>
        <name>heme c</name>
        <dbReference type="ChEBI" id="CHEBI:61717"/>
        <label>1</label>
    </ligand>
    <ligandPart>
        <name>Fe</name>
        <dbReference type="ChEBI" id="CHEBI:18248"/>
    </ligandPart>
</feature>
<dbReference type="AlphaFoldDB" id="A0A4Y5YG23"/>
<evidence type="ECO:0000256" key="13">
    <source>
        <dbReference type="SAM" id="SignalP"/>
    </source>
</evidence>
<evidence type="ECO:0000256" key="10">
    <source>
        <dbReference type="ARBA" id="ARBA00023136"/>
    </source>
</evidence>
<feature type="chain" id="PRO_5021249406" evidence="13">
    <location>
        <begin position="25"/>
        <end position="436"/>
    </location>
</feature>
<dbReference type="PRINTS" id="PR00605">
    <property type="entry name" value="CYTCHROMECIC"/>
</dbReference>
<dbReference type="PANTHER" id="PTHR35008:SF8">
    <property type="entry name" value="ALCOHOL DEHYDROGENASE CYTOCHROME C SUBUNIT"/>
    <property type="match status" value="1"/>
</dbReference>
<dbReference type="SUPFAM" id="SSF46626">
    <property type="entry name" value="Cytochrome c"/>
    <property type="match status" value="3"/>
</dbReference>
<feature type="binding site" description="covalent" evidence="11">
    <location>
        <position position="330"/>
    </location>
    <ligand>
        <name>heme c</name>
        <dbReference type="ChEBI" id="CHEBI:61717"/>
        <label>3</label>
    </ligand>
</feature>
<keyword evidence="9 12" id="KW-0408">Iron</keyword>
<feature type="domain" description="Cytochrome c" evidence="14">
    <location>
        <begin position="314"/>
        <end position="404"/>
    </location>
</feature>
<dbReference type="Pfam" id="PF00034">
    <property type="entry name" value="Cytochrom_C"/>
    <property type="match status" value="2"/>
</dbReference>
<keyword evidence="3" id="KW-1003">Cell membrane</keyword>
<dbReference type="PIRSF" id="PIRSF000018">
    <property type="entry name" value="Mb_ADH_cyt_c"/>
    <property type="match status" value="1"/>
</dbReference>
<dbReference type="PANTHER" id="PTHR35008">
    <property type="entry name" value="BLL4482 PROTEIN-RELATED"/>
    <property type="match status" value="1"/>
</dbReference>
<evidence type="ECO:0000256" key="7">
    <source>
        <dbReference type="ARBA" id="ARBA00022737"/>
    </source>
</evidence>
<dbReference type="InterPro" id="IPR009056">
    <property type="entry name" value="Cyt_c-like_dom"/>
</dbReference>
<feature type="domain" description="Cytochrome c" evidence="14">
    <location>
        <begin position="176"/>
        <end position="289"/>
    </location>
</feature>
<evidence type="ECO:0000313" key="16">
    <source>
        <dbReference type="Proteomes" id="UP000319809"/>
    </source>
</evidence>
<keyword evidence="5 12" id="KW-0479">Metal-binding</keyword>
<dbReference type="KEGG" id="spol:FH971_11670"/>
<evidence type="ECO:0000256" key="9">
    <source>
        <dbReference type="ARBA" id="ARBA00023004"/>
    </source>
</evidence>
<evidence type="ECO:0000256" key="12">
    <source>
        <dbReference type="PIRSR" id="PIRSR000018-51"/>
    </source>
</evidence>
<dbReference type="GO" id="GO:0005506">
    <property type="term" value="F:iron ion binding"/>
    <property type="evidence" value="ECO:0007669"/>
    <property type="project" value="InterPro"/>
</dbReference>
<dbReference type="PROSITE" id="PS51007">
    <property type="entry name" value="CYTC"/>
    <property type="match status" value="3"/>
</dbReference>
<evidence type="ECO:0000259" key="14">
    <source>
        <dbReference type="PROSITE" id="PS51007"/>
    </source>
</evidence>
<keyword evidence="10" id="KW-0472">Membrane</keyword>
<comment type="cofactor">
    <cofactor evidence="11">
        <name>heme c</name>
        <dbReference type="ChEBI" id="CHEBI:61717"/>
    </cofactor>
    <text evidence="11">Binds 3 heme c groups covalently per subunit.</text>
</comment>
<dbReference type="GO" id="GO:0005886">
    <property type="term" value="C:plasma membrane"/>
    <property type="evidence" value="ECO:0007669"/>
    <property type="project" value="UniProtKB-SubCell"/>
</dbReference>
<protein>
    <submittedName>
        <fullName evidence="15">C-type cytochrome</fullName>
    </submittedName>
</protein>
<feature type="binding site" description="covalent" evidence="11">
    <location>
        <position position="194"/>
    </location>
    <ligand>
        <name>heme c</name>
        <dbReference type="ChEBI" id="CHEBI:61717"/>
        <label>2</label>
    </ligand>
</feature>
<feature type="binding site" description="covalent" evidence="11">
    <location>
        <position position="327"/>
    </location>
    <ligand>
        <name>heme c</name>
        <dbReference type="ChEBI" id="CHEBI:61717"/>
        <label>3</label>
    </ligand>
</feature>
<proteinExistence type="predicted"/>
<evidence type="ECO:0000256" key="4">
    <source>
        <dbReference type="ARBA" id="ARBA00022617"/>
    </source>
</evidence>
<dbReference type="InterPro" id="IPR014353">
    <property type="entry name" value="Membr-bd_ADH_cyt_c"/>
</dbReference>
<evidence type="ECO:0000256" key="8">
    <source>
        <dbReference type="ARBA" id="ARBA00022982"/>
    </source>
</evidence>
<name>A0A4Y5YG23_9GAMM</name>
<evidence type="ECO:0000256" key="11">
    <source>
        <dbReference type="PIRSR" id="PIRSR000018-50"/>
    </source>
</evidence>
<feature type="domain" description="Cytochrome c" evidence="14">
    <location>
        <begin position="30"/>
        <end position="133"/>
    </location>
</feature>
<dbReference type="Proteomes" id="UP000319809">
    <property type="component" value="Chromosome"/>
</dbReference>
<evidence type="ECO:0000256" key="2">
    <source>
        <dbReference type="ARBA" id="ARBA00022448"/>
    </source>
</evidence>
<sequence>MKLSLFSLLSLAIAMGSYSSTSMAQDLQQDLIKKGEYLSNAGDCVACHTSENGEKFAGGRAVDSPFGPIYSTNITPSKTAGIGNYTYEEFEQSLRHGIRADGAFLYPAMPYPSYQKITDEDTKAMYAYFMHGVKAVDVEATETSLSFPFNQRWGIRFWDWVATDDGAFVADPKQSEEHNRGAYLVQGLGHCGSCHTPRGIIYQEKSYDHANKSFLSGADIGIWHAPSLRAGNNTNLEHWSVQDLMDYFSTGRNYYSAVAGEMTDVIQYSLSHLTKDDLHAMAIYLKSQSGQKSAKSEDTSAPGNTTKLLNSAKVDINSGARLYLDNCNACHFTDGAGAPHVFPQLDDNSLVNAENPDGLIHIILAGARLPSTTNAPEAIEMPGFGWRLNDKEVATLATFVRQSWRNNATKVDADEVKEIRQTISSEVLNKSAPQVY</sequence>
<reference evidence="15 16" key="1">
    <citation type="submission" date="2019-06" db="EMBL/GenBank/DDBJ databases">
        <title>The genome of Shewanella sp. SM1901.</title>
        <authorList>
            <person name="Cha Q."/>
        </authorList>
    </citation>
    <scope>NUCLEOTIDE SEQUENCE [LARGE SCALE GENOMIC DNA]</scope>
    <source>
        <strain evidence="15 16">SM1901</strain>
    </source>
</reference>
<keyword evidence="16" id="KW-1185">Reference proteome</keyword>